<evidence type="ECO:0000256" key="5">
    <source>
        <dbReference type="ARBA" id="ARBA00022692"/>
    </source>
</evidence>
<feature type="transmembrane region" description="Helical" evidence="24">
    <location>
        <begin position="1374"/>
        <end position="1392"/>
    </location>
</feature>
<feature type="region of interest" description="Disordered" evidence="23">
    <location>
        <begin position="1180"/>
        <end position="1203"/>
    </location>
</feature>
<keyword evidence="8 24" id="KW-1133">Transmembrane helix</keyword>
<dbReference type="FunFam" id="1.10.238.10:FF:000080">
    <property type="entry name" value="Sodium leak channel non-selective protein"/>
    <property type="match status" value="1"/>
</dbReference>
<keyword evidence="7" id="KW-0851">Voltage-gated channel</keyword>
<feature type="transmembrane region" description="Helical" evidence="24">
    <location>
        <begin position="1741"/>
        <end position="1761"/>
    </location>
</feature>
<dbReference type="FunFam" id="1.20.120.350:FF:000032">
    <property type="entry name" value="Sodium leak channel non-selective protein"/>
    <property type="match status" value="1"/>
</dbReference>
<feature type="transmembrane region" description="Helical" evidence="24">
    <location>
        <begin position="1435"/>
        <end position="1458"/>
    </location>
</feature>
<sequence length="2136" mass="243868">GREITLNSGPDKCLKYHRTWERPELGDSPSLFAGERERSIHKALESMSAVSGTWGIQEFQEERDQTVVLNLLPRANFSMLKRKQSSRVEAQPVTDFGPDESLSDNADILWINKPWVHSLLRICAIISVISVCMNTPMTFEHYPPLQYVTFTLDILLMFLYTAEMIAKMHIRGIVKVFEIANIVDQMSPWGMLRIPRPLIMIRAFRIYFRFELPRTRITNILKNVTWNSLAIPDTHCSPELEEGYQCPPGFKCMDLEDLGLSRQELGYSGFNEIVGKHNFTLPYMKQDKYLVLSKSTSKVVQDLTAKEKSGGDGNTDGWSIVEPHDGGRGDMFSNVINPPDVLPSRPEVLRTRGNIPKAFDPASFMYMGNTFFNSTSIFTVYEAASQEGWVFLMYRAIDSFPRWRSYFYFITLIFFLAWLVKGTVSTDVGIEKQHYFDSHDAGTVSGDDDMFHEDAAGGWQLVAVDVNKPQGRAPACLQVGTGAFQGLNTHTFTLNFTATSLEHMGKQDRLTDLTWLTVGIEGMTGLVATMKQTNLSCFSYVLSVAKTEGVSGRDQMVSQMMRSSVFHMFILSMVTVDVIVAASNYHKGETFRRQYDEFYLAEALHKHKEVAFTVLFDLEALLKIWCLGFTGYISSSLHKFELLLVIGTTLHMQAYPFENADQITNVLRVVRLIKISPALEDFVYKIFGPGKKLGSLVVFTASLLIVMSAISLQMFCFVEELDRFTTFPRRTKTNRVNLSLPSPGVNGVLAFMSMFQILTQEGWVDVMDQTLNAVGHMWAPVVAIYFILYHLFATLRHSLQFHCILFTAVIKLKTEAGDLRTVSHYHELYQILLSLFVAVILDNLELDEDLKKLKQSSGPPTEGFKPESEEITMTQMRDRFEGAKPDEETLKQSEANADTKEKLPLRLRIFEKFPNRPQMQYIQSKVKCVNLGKEAADRCFALRWPLGDLTSQLRKSVFSIRARNLLEKETAVTKILSLQKNGGAPIHPKERLIPRFLLTQLEAVYLLQLYTQLSLARLANMFETLEALCLPVPEAKKADQTSETFPEDHRVCLRYLSFAFSLGSKEMNTFFLKTYFFDPYTEGELSVRFCAAGWRPANLCGFATLNLRLANPTEKRELILKQRGQEGLLSHPNFSHAIGGGDGRGGVIGACTRQRMLSGSFEGQPAKERSILSVQHHIRQERRSLRHGSNSQRISRGKSLETLTQDHSNTVRYRNAQREDSEIKMIQEKKEQAEMKRKVQEEELRENHPYFDKPLFIVGREHRFRNFCRVVVRARFNVSKTDPVTGAVKNTKYHQLYDLLGLVTYLDWVMIIVTICSCISMMFESPFRRVMHAPTLQIAEYVFVIFMSIELNLKIMADGLFFTPTAVIRDFGGVMDIFIYLVSLIFLCWMPQNVPAESGAQLLLVLRCLRPLRIFKLVPQMRKVVRELFSGFKEIFLVSILLLTLMLVFASFGVQLFAGKLAKCNDPNIIRREDCNGIFRINVSVSKNLNLKLRPGEKKPGFWVPRVWANPRNFNFDNVGNAMLALFEVLSLKGWVEVRDVIIHRVGPMHGIYIHVFVFLGCMIGLTLFVGVVIANFNENKGTALLTVDQRRWEDLKSRLKIAQPLHLPPRPDNDGFRAKMYDITQHPFFKRTIALLVLAQSVLLSVKWDVEDPVTVPLATMSVVFTFIFVLEVTMKIIAMSPAGFWQSRRNRYDLLVTSLGVVWVVLHFALLNAYTYMMGACVIVFRFFSICGKHVMGMFLLLLCYAFAGVVLFGTVKYGENINRHANFSSAGKAITVLFRIVTGEDWNKIMHDCMVQPPFCTPDEFTYWATDCGNYAGALMYFCSFYVIIAYIMLNLLVAIIVENFSLFYSTEEDQLLSYNDLRHFQIIWNMVDDKREGVIPTFRVKFLLRLLRGRLEVDLDKDKLLFKHMCYEMERLHNGGDVTFHDVLSMLSYRSVDIRKSLQLEELLAREQLEYTIEEEVAKQTIRMWLKKCLKRIRAKQQQSCSIIHSLRESQQQELSRFLNPPSIETTQPSEDLNANSQDNNMQPETSSRQRLLSPTLSDRGASRQDAAEAGKPQRKFGQWRLPSAPKPISHSVSSVNLRFGGRTTMKSVVCKMNPMTDTASCGSEVKKWWTRQLTVESDESGDDLLDI</sequence>
<dbReference type="Gene3D" id="1.10.238.10">
    <property type="entry name" value="EF-hand"/>
    <property type="match status" value="1"/>
</dbReference>
<keyword evidence="9" id="KW-0915">Sodium</keyword>
<evidence type="ECO:0000256" key="14">
    <source>
        <dbReference type="ARBA" id="ARBA00023180"/>
    </source>
</evidence>
<feature type="transmembrane region" description="Helical" evidence="24">
    <location>
        <begin position="693"/>
        <end position="718"/>
    </location>
</feature>
<dbReference type="PANTHER" id="PTHR46141:SF1">
    <property type="entry name" value="SODIUM LEAK CHANNEL NALCN"/>
    <property type="match status" value="1"/>
</dbReference>
<dbReference type="InterPro" id="IPR027359">
    <property type="entry name" value="Volt_channel_dom_sf"/>
</dbReference>
<feature type="region of interest" description="Disordered" evidence="23">
    <location>
        <begin position="2009"/>
        <end position="2076"/>
    </location>
</feature>
<dbReference type="Proteomes" id="UP000437017">
    <property type="component" value="Unassembled WGS sequence"/>
</dbReference>
<evidence type="ECO:0000256" key="23">
    <source>
        <dbReference type="SAM" id="MobiDB-lite"/>
    </source>
</evidence>
<comment type="catalytic activity">
    <reaction evidence="17">
        <text>Na(+)(in) = Na(+)(out)</text>
        <dbReference type="Rhea" id="RHEA:34963"/>
        <dbReference type="ChEBI" id="CHEBI:29101"/>
    </reaction>
</comment>
<proteinExistence type="inferred from homology"/>
<organism evidence="26 27">
    <name type="scientific">Balaenoptera physalus</name>
    <name type="common">Fin whale</name>
    <name type="synonym">Balaena physalus</name>
    <dbReference type="NCBI Taxonomy" id="9770"/>
    <lineage>
        <taxon>Eukaryota</taxon>
        <taxon>Metazoa</taxon>
        <taxon>Chordata</taxon>
        <taxon>Craniata</taxon>
        <taxon>Vertebrata</taxon>
        <taxon>Euteleostomi</taxon>
        <taxon>Mammalia</taxon>
        <taxon>Eutheria</taxon>
        <taxon>Laurasiatheria</taxon>
        <taxon>Artiodactyla</taxon>
        <taxon>Whippomorpha</taxon>
        <taxon>Cetacea</taxon>
        <taxon>Mysticeti</taxon>
        <taxon>Balaenopteridae</taxon>
        <taxon>Balaenoptera</taxon>
    </lineage>
</organism>
<evidence type="ECO:0000256" key="11">
    <source>
        <dbReference type="ARBA" id="ARBA00023065"/>
    </source>
</evidence>
<gene>
    <name evidence="26" type="ORF">E2I00_014736</name>
</gene>
<dbReference type="InterPro" id="IPR028823">
    <property type="entry name" value="NALCN"/>
</dbReference>
<evidence type="ECO:0000256" key="22">
    <source>
        <dbReference type="SAM" id="Coils"/>
    </source>
</evidence>
<dbReference type="GO" id="GO:0032224">
    <property type="term" value="P:positive regulation of synaptic transmission, cholinergic"/>
    <property type="evidence" value="ECO:0007669"/>
    <property type="project" value="TreeGrafter"/>
</dbReference>
<evidence type="ECO:0000259" key="25">
    <source>
        <dbReference type="Pfam" id="PF00520"/>
    </source>
</evidence>
<feature type="coiled-coil region" evidence="22">
    <location>
        <begin position="1216"/>
        <end position="1245"/>
    </location>
</feature>
<evidence type="ECO:0000313" key="27">
    <source>
        <dbReference type="Proteomes" id="UP000437017"/>
    </source>
</evidence>
<evidence type="ECO:0000256" key="13">
    <source>
        <dbReference type="ARBA" id="ARBA00023157"/>
    </source>
</evidence>
<dbReference type="PANTHER" id="PTHR46141">
    <property type="entry name" value="SODIUM LEAK CHANNEL NON-SELECTIVE PROTEIN"/>
    <property type="match status" value="1"/>
</dbReference>
<feature type="transmembrane region" description="Helical" evidence="24">
    <location>
        <begin position="738"/>
        <end position="758"/>
    </location>
</feature>
<dbReference type="EMBL" id="SGJD01000729">
    <property type="protein sequence ID" value="KAB0403798.1"/>
    <property type="molecule type" value="Genomic_DNA"/>
</dbReference>
<evidence type="ECO:0000256" key="8">
    <source>
        <dbReference type="ARBA" id="ARBA00022989"/>
    </source>
</evidence>
<keyword evidence="27" id="KW-1185">Reference proteome</keyword>
<evidence type="ECO:0000313" key="26">
    <source>
        <dbReference type="EMBL" id="KAB0403798.1"/>
    </source>
</evidence>
<keyword evidence="15" id="KW-0739">Sodium transport</keyword>
<dbReference type="GO" id="GO:0034702">
    <property type="term" value="C:monoatomic ion channel complex"/>
    <property type="evidence" value="ECO:0007669"/>
    <property type="project" value="UniProtKB-KW"/>
</dbReference>
<evidence type="ECO:0000256" key="18">
    <source>
        <dbReference type="ARBA" id="ARBA00061650"/>
    </source>
</evidence>
<dbReference type="OrthoDB" id="10069766at2759"/>
<feature type="non-terminal residue" evidence="26">
    <location>
        <position position="1"/>
    </location>
</feature>
<evidence type="ECO:0000256" key="9">
    <source>
        <dbReference type="ARBA" id="ARBA00023053"/>
    </source>
</evidence>
<keyword evidence="3" id="KW-0894">Sodium channel</keyword>
<dbReference type="GO" id="GO:0032230">
    <property type="term" value="P:positive regulation of synaptic transmission, GABAergic"/>
    <property type="evidence" value="ECO:0007669"/>
    <property type="project" value="TreeGrafter"/>
</dbReference>
<evidence type="ECO:0000256" key="20">
    <source>
        <dbReference type="ARBA" id="ARBA00081688"/>
    </source>
</evidence>
<evidence type="ECO:0000256" key="4">
    <source>
        <dbReference type="ARBA" id="ARBA00022475"/>
    </source>
</evidence>
<feature type="domain" description="Ion transport" evidence="25">
    <location>
        <begin position="564"/>
        <end position="793"/>
    </location>
</feature>
<feature type="transmembrane region" description="Helical" evidence="24">
    <location>
        <begin position="1299"/>
        <end position="1323"/>
    </location>
</feature>
<dbReference type="FunFam" id="1.10.287.70:FF:000061">
    <property type="entry name" value="Sodium leak channel non-selective protein"/>
    <property type="match status" value="1"/>
</dbReference>
<dbReference type="SUPFAM" id="SSF81324">
    <property type="entry name" value="Voltage-gated potassium channels"/>
    <property type="match status" value="3"/>
</dbReference>
<evidence type="ECO:0000256" key="12">
    <source>
        <dbReference type="ARBA" id="ARBA00023136"/>
    </source>
</evidence>
<dbReference type="Gene3D" id="1.10.287.70">
    <property type="match status" value="4"/>
</dbReference>
<feature type="transmembrane region" description="Helical" evidence="24">
    <location>
        <begin position="1694"/>
        <end position="1712"/>
    </location>
</feature>
<feature type="domain" description="Ion transport" evidence="25">
    <location>
        <begin position="1627"/>
        <end position="1855"/>
    </location>
</feature>
<dbReference type="GO" id="GO:0005886">
    <property type="term" value="C:plasma membrane"/>
    <property type="evidence" value="ECO:0007669"/>
    <property type="project" value="UniProtKB-SubCell"/>
</dbReference>
<evidence type="ECO:0000256" key="3">
    <source>
        <dbReference type="ARBA" id="ARBA00022461"/>
    </source>
</evidence>
<feature type="domain" description="Ion transport" evidence="25">
    <location>
        <begin position="1305"/>
        <end position="1581"/>
    </location>
</feature>
<dbReference type="FunFam" id="1.20.120.350:FF:000034">
    <property type="entry name" value="Sodium leak channel non-selective protein"/>
    <property type="match status" value="1"/>
</dbReference>
<keyword evidence="5 24" id="KW-0812">Transmembrane</keyword>
<keyword evidence="4" id="KW-1003">Cell membrane</keyword>
<keyword evidence="6" id="KW-0677">Repeat</keyword>
<dbReference type="InterPro" id="IPR005821">
    <property type="entry name" value="Ion_trans_dom"/>
</dbReference>
<comment type="subcellular location">
    <subcellularLocation>
        <location evidence="1">Cell membrane</location>
        <topology evidence="1">Multi-pass membrane protein</topology>
    </subcellularLocation>
</comment>
<protein>
    <recommendedName>
        <fullName evidence="19">Sodium leak channel NALCN</fullName>
    </recommendedName>
    <alternativeName>
        <fullName evidence="20">Sodium leak channel non-selective protein</fullName>
    </alternativeName>
    <alternativeName>
        <fullName evidence="21">Voltage gated channel-like protein 1</fullName>
    </alternativeName>
</protein>
<keyword evidence="10 22" id="KW-0175">Coiled coil</keyword>
<dbReference type="GO" id="GO:0005272">
    <property type="term" value="F:sodium channel activity"/>
    <property type="evidence" value="ECO:0007669"/>
    <property type="project" value="UniProtKB-KW"/>
</dbReference>
<evidence type="ECO:0000256" key="1">
    <source>
        <dbReference type="ARBA" id="ARBA00004651"/>
    </source>
</evidence>
<dbReference type="FunFam" id="1.10.287.70:FF:000060">
    <property type="entry name" value="Sodium leak channel non-selective protein"/>
    <property type="match status" value="1"/>
</dbReference>
<keyword evidence="14" id="KW-0325">Glycoprotein</keyword>
<dbReference type="FunFam" id="1.20.120.350:FF:000030">
    <property type="entry name" value="sodium leak channel non-selective protein"/>
    <property type="match status" value="1"/>
</dbReference>
<accession>A0A6A1Q6K0</accession>
<feature type="compositionally biased region" description="Polar residues" evidence="23">
    <location>
        <begin position="2011"/>
        <end position="2045"/>
    </location>
</feature>
<feature type="transmembrane region" description="Helical" evidence="24">
    <location>
        <begin position="1655"/>
        <end position="1674"/>
    </location>
</feature>
<evidence type="ECO:0000256" key="21">
    <source>
        <dbReference type="ARBA" id="ARBA00082498"/>
    </source>
</evidence>
<evidence type="ECO:0000256" key="2">
    <source>
        <dbReference type="ARBA" id="ARBA00022448"/>
    </source>
</evidence>
<evidence type="ECO:0000256" key="17">
    <source>
        <dbReference type="ARBA" id="ARBA00036239"/>
    </source>
</evidence>
<feature type="transmembrane region" description="Helical" evidence="24">
    <location>
        <begin position="403"/>
        <end position="420"/>
    </location>
</feature>
<name>A0A6A1Q6K0_BALPH</name>
<keyword evidence="13" id="KW-1015">Disulfide bond</keyword>
<feature type="transmembrane region" description="Helical" evidence="24">
    <location>
        <begin position="770"/>
        <end position="792"/>
    </location>
</feature>
<feature type="transmembrane region" description="Helical" evidence="24">
    <location>
        <begin position="1552"/>
        <end position="1575"/>
    </location>
</feature>
<keyword evidence="16" id="KW-0407">Ion channel</keyword>
<evidence type="ECO:0000256" key="10">
    <source>
        <dbReference type="ARBA" id="ARBA00023054"/>
    </source>
</evidence>
<evidence type="ECO:0000256" key="19">
    <source>
        <dbReference type="ARBA" id="ARBA00074738"/>
    </source>
</evidence>
<dbReference type="Gene3D" id="1.20.120.350">
    <property type="entry name" value="Voltage-gated potassium channels. Chain C"/>
    <property type="match status" value="3"/>
</dbReference>
<comment type="caution">
    <text evidence="26">The sequence shown here is derived from an EMBL/GenBank/DDBJ whole genome shotgun (WGS) entry which is preliminary data.</text>
</comment>
<comment type="similarity">
    <text evidence="18">Belongs to the NALCN family.</text>
</comment>
<feature type="transmembrane region" description="Helical" evidence="24">
    <location>
        <begin position="1629"/>
        <end position="1649"/>
    </location>
</feature>
<evidence type="ECO:0000256" key="15">
    <source>
        <dbReference type="ARBA" id="ARBA00023201"/>
    </source>
</evidence>
<evidence type="ECO:0000256" key="6">
    <source>
        <dbReference type="ARBA" id="ARBA00022737"/>
    </source>
</evidence>
<keyword evidence="12 24" id="KW-0472">Membrane</keyword>
<keyword evidence="11" id="KW-0406">Ion transport</keyword>
<evidence type="ECO:0000256" key="7">
    <source>
        <dbReference type="ARBA" id="ARBA00022882"/>
    </source>
</evidence>
<dbReference type="Pfam" id="PF00520">
    <property type="entry name" value="Ion_trans"/>
    <property type="match status" value="3"/>
</dbReference>
<feature type="transmembrane region" description="Helical" evidence="24">
    <location>
        <begin position="565"/>
        <end position="585"/>
    </location>
</feature>
<keyword evidence="2" id="KW-0813">Transport</keyword>
<evidence type="ECO:0000256" key="16">
    <source>
        <dbReference type="ARBA" id="ARBA00023303"/>
    </source>
</evidence>
<reference evidence="26 27" key="1">
    <citation type="journal article" date="2019" name="PLoS ONE">
        <title>Genomic analyses reveal an absence of contemporary introgressive admixture between fin whales and blue whales, despite known hybrids.</title>
        <authorList>
            <person name="Westbury M.V."/>
            <person name="Petersen B."/>
            <person name="Lorenzen E.D."/>
        </authorList>
    </citation>
    <scope>NUCLEOTIDE SEQUENCE [LARGE SCALE GENOMIC DNA]</scope>
    <source>
        <strain evidence="26">FinWhale-01</strain>
    </source>
</reference>
<feature type="transmembrane region" description="Helical" evidence="24">
    <location>
        <begin position="1821"/>
        <end position="1845"/>
    </location>
</feature>
<evidence type="ECO:0000256" key="24">
    <source>
        <dbReference type="SAM" id="Phobius"/>
    </source>
</evidence>